<dbReference type="PATRIC" id="fig|146537.3.peg.1743"/>
<keyword evidence="2" id="KW-1185">Reference proteome</keyword>
<reference evidence="1" key="1">
    <citation type="journal article" date="2015" name="Genome Announc.">
        <title>Draft Genome Sequence of Thiostrepton-Producing Streptomyces azureus ATCC 14921.</title>
        <authorList>
            <person name="Sakihara K."/>
            <person name="Maeda J."/>
            <person name="Tashiro K."/>
            <person name="Fujino Y."/>
            <person name="Kuhara S."/>
            <person name="Ohshima T."/>
            <person name="Ogata S."/>
            <person name="Doi K."/>
        </authorList>
    </citation>
    <scope>NUCLEOTIDE SEQUENCE [LARGE SCALE GENOMIC DNA]</scope>
    <source>
        <strain evidence="1">ATCC14921</strain>
    </source>
</reference>
<sequence length="205" mass="22566">MSTDRLTPAEVRLAQYGERTSTWSTATYNDGAEKALHEIALGLKVEIDRLRAELARQERLHGDTIDDRDRAQDAADKLAYAVAAEDVIGEHTADNSPWANALDLITPQAEVDKLRAEIAVVRSQTIDWAAGVVDDKLSVEPDHGRASALYEVLLDLRGELPCTCARSSGLHERECRKYVPGHELISPVLAMRAYRTERPAATPAP</sequence>
<protein>
    <submittedName>
        <fullName evidence="1">Uncharacterized protein</fullName>
    </submittedName>
</protein>
<gene>
    <name evidence="1" type="ORF">SAZU_1655</name>
</gene>
<dbReference type="OrthoDB" id="4338944at2"/>
<accession>A0A0K8PGT1</accession>
<evidence type="ECO:0000313" key="2">
    <source>
        <dbReference type="Proteomes" id="UP000053859"/>
    </source>
</evidence>
<dbReference type="AlphaFoldDB" id="A0A0K8PGT1"/>
<proteinExistence type="predicted"/>
<evidence type="ECO:0000313" key="1">
    <source>
        <dbReference type="EMBL" id="GAP46918.1"/>
    </source>
</evidence>
<organism evidence="1 2">
    <name type="scientific">Streptomyces azureus</name>
    <dbReference type="NCBI Taxonomy" id="146537"/>
    <lineage>
        <taxon>Bacteria</taxon>
        <taxon>Bacillati</taxon>
        <taxon>Actinomycetota</taxon>
        <taxon>Actinomycetes</taxon>
        <taxon>Kitasatosporales</taxon>
        <taxon>Streptomycetaceae</taxon>
        <taxon>Streptomyces</taxon>
    </lineage>
</organism>
<dbReference type="EMBL" id="DF968221">
    <property type="protein sequence ID" value="GAP46918.1"/>
    <property type="molecule type" value="Genomic_DNA"/>
</dbReference>
<dbReference type="Proteomes" id="UP000053859">
    <property type="component" value="Unassembled WGS sequence"/>
</dbReference>
<dbReference type="RefSeq" id="WP_059416229.1">
    <property type="nucleotide sequence ID" value="NZ_DF968221.1"/>
</dbReference>
<name>A0A0K8PGT1_STRAJ</name>